<comment type="catalytic activity">
    <reaction evidence="5">
        <text>a 2'-deoxyadenosine in DNA + S-adenosyl-L-methionine = an N(6)-methyl-2'-deoxyadenosine in DNA + S-adenosyl-L-homocysteine + H(+)</text>
        <dbReference type="Rhea" id="RHEA:15197"/>
        <dbReference type="Rhea" id="RHEA-COMP:12418"/>
        <dbReference type="Rhea" id="RHEA-COMP:12419"/>
        <dbReference type="ChEBI" id="CHEBI:15378"/>
        <dbReference type="ChEBI" id="CHEBI:57856"/>
        <dbReference type="ChEBI" id="CHEBI:59789"/>
        <dbReference type="ChEBI" id="CHEBI:90615"/>
        <dbReference type="ChEBI" id="CHEBI:90616"/>
        <dbReference type="EC" id="2.1.1.72"/>
    </reaction>
</comment>
<gene>
    <name evidence="9" type="ORF">A2W05_06410</name>
</gene>
<evidence type="ECO:0000256" key="5">
    <source>
        <dbReference type="ARBA" id="ARBA00047942"/>
    </source>
</evidence>
<dbReference type="InterPro" id="IPR029063">
    <property type="entry name" value="SAM-dependent_MTases_sf"/>
</dbReference>
<dbReference type="GO" id="GO:0009007">
    <property type="term" value="F:site-specific DNA-methyltransferase (adenine-specific) activity"/>
    <property type="evidence" value="ECO:0007669"/>
    <property type="project" value="UniProtKB-EC"/>
</dbReference>
<comment type="caution">
    <text evidence="9">The sequence shown here is derived from an EMBL/GenBank/DDBJ whole genome shotgun (WGS) entry which is preliminary data.</text>
</comment>
<dbReference type="GO" id="GO:0003676">
    <property type="term" value="F:nucleic acid binding"/>
    <property type="evidence" value="ECO:0007669"/>
    <property type="project" value="InterPro"/>
</dbReference>
<dbReference type="InterPro" id="IPR056716">
    <property type="entry name" value="DUF7814"/>
</dbReference>
<keyword evidence="2" id="KW-0489">Methyltransferase</keyword>
<feature type="domain" description="Type II methyltransferase M.TaqI-like" evidence="7">
    <location>
        <begin position="573"/>
        <end position="833"/>
    </location>
</feature>
<dbReference type="InterPro" id="IPR050953">
    <property type="entry name" value="N4_N6_ade-DNA_methylase"/>
</dbReference>
<dbReference type="PANTHER" id="PTHR33841:SF1">
    <property type="entry name" value="DNA METHYLTRANSFERASE A"/>
    <property type="match status" value="1"/>
</dbReference>
<keyword evidence="6" id="KW-0175">Coiled coil</keyword>
<dbReference type="EMBL" id="MGDE01000158">
    <property type="protein sequence ID" value="OGL44940.1"/>
    <property type="molecule type" value="Genomic_DNA"/>
</dbReference>
<organism evidence="9 10">
    <name type="scientific">Candidatus Schekmanbacteria bacterium RBG_16_38_10</name>
    <dbReference type="NCBI Taxonomy" id="1817879"/>
    <lineage>
        <taxon>Bacteria</taxon>
        <taxon>Candidatus Schekmaniibacteriota</taxon>
    </lineage>
</organism>
<evidence type="ECO:0000256" key="3">
    <source>
        <dbReference type="ARBA" id="ARBA00022679"/>
    </source>
</evidence>
<name>A0A1F7RU77_9BACT</name>
<dbReference type="Proteomes" id="UP000178797">
    <property type="component" value="Unassembled WGS sequence"/>
</dbReference>
<evidence type="ECO:0000256" key="4">
    <source>
        <dbReference type="ARBA" id="ARBA00022691"/>
    </source>
</evidence>
<accession>A0A1F7RU77</accession>
<dbReference type="Pfam" id="PF25120">
    <property type="entry name" value="DUF7814"/>
    <property type="match status" value="1"/>
</dbReference>
<dbReference type="PROSITE" id="PS00092">
    <property type="entry name" value="N6_MTASE"/>
    <property type="match status" value="1"/>
</dbReference>
<evidence type="ECO:0000259" key="8">
    <source>
        <dbReference type="Pfam" id="PF25120"/>
    </source>
</evidence>
<keyword evidence="3" id="KW-0808">Transferase</keyword>
<protein>
    <recommendedName>
        <fullName evidence="1">site-specific DNA-methyltransferase (adenine-specific)</fullName>
        <ecNumber evidence="1">2.1.1.72</ecNumber>
    </recommendedName>
</protein>
<keyword evidence="4" id="KW-0949">S-adenosyl-L-methionine</keyword>
<dbReference type="GO" id="GO:0006304">
    <property type="term" value="P:DNA modification"/>
    <property type="evidence" value="ECO:0007669"/>
    <property type="project" value="InterPro"/>
</dbReference>
<reference evidence="9 10" key="1">
    <citation type="journal article" date="2016" name="Nat. Commun.">
        <title>Thousands of microbial genomes shed light on interconnected biogeochemical processes in an aquifer system.</title>
        <authorList>
            <person name="Anantharaman K."/>
            <person name="Brown C.T."/>
            <person name="Hug L.A."/>
            <person name="Sharon I."/>
            <person name="Castelle C.J."/>
            <person name="Probst A.J."/>
            <person name="Thomas B.C."/>
            <person name="Singh A."/>
            <person name="Wilkins M.J."/>
            <person name="Karaoz U."/>
            <person name="Brodie E.L."/>
            <person name="Williams K.H."/>
            <person name="Hubbard S.S."/>
            <person name="Banfield J.F."/>
        </authorList>
    </citation>
    <scope>NUCLEOTIDE SEQUENCE [LARGE SCALE GENOMIC DNA]</scope>
</reference>
<evidence type="ECO:0000256" key="2">
    <source>
        <dbReference type="ARBA" id="ARBA00022603"/>
    </source>
</evidence>
<proteinExistence type="predicted"/>
<dbReference type="EC" id="2.1.1.72" evidence="1"/>
<feature type="coiled-coil region" evidence="6">
    <location>
        <begin position="638"/>
        <end position="693"/>
    </location>
</feature>
<dbReference type="InterPro" id="IPR002052">
    <property type="entry name" value="DNA_methylase_N6_adenine_CS"/>
</dbReference>
<feature type="domain" description="DUF7814" evidence="8">
    <location>
        <begin position="199"/>
        <end position="330"/>
    </location>
</feature>
<dbReference type="PRINTS" id="PR00507">
    <property type="entry name" value="N12N6MTFRASE"/>
</dbReference>
<dbReference type="GO" id="GO:0032259">
    <property type="term" value="P:methylation"/>
    <property type="evidence" value="ECO:0007669"/>
    <property type="project" value="UniProtKB-KW"/>
</dbReference>
<sequence length="1113" mass="130313">MPLDVTSTRKYLKNFDFKPLFIEELGWDRCGNQIDITLDGNSFVLSAVAEKRGMVAFTCSFLPNGHIPDYSTRRKIERQTAKSVHEHIIIYTDIGKTIQIWQWVKREAGKPTACREHVYHIKQPGDSLIQKILNLAVTLDEEETITIVDITGKTKTAFDVEKVTKKFYDRFKNEHDSFLEFIEGIPDDELHRWYASVMLNRLMFIYFIQSKGFLNNDTKYLKNKLAEIRQTGENNFYKDFLCPLFFEGFAKRETERSKETNKLLGKVPYLNGGLFLKHHIEELHGKQIYIADTAFEKLFEFFEQYQWHLDERPLRRDNEINPDVLGYIFEKYINQKQMGAYYTKEDITEYISKNTVIPFLFDVARQKCKIAFEGEQSVWKLLQSDPDRYIYPAVRKGVENPLPDEIAIGIKDVSKRTEWNKSAPAESALPTEIWREVVARRQRYEEVKSKILNGEILSINDLITYNLNIRQFAQDVIWNSEGSELLRAFYHAIENVTVLDPTCGSGAFLFAALNILEPLYEGCLDRMQVFLDELERSGQKHRADKYSDFKKILNRVEEHPNLKYFIYKSIIVNNLYGVDIMEEAIEICKLRLFLKLVAQIDNSEHIEPLPDVDFNICAGNTLVGFATYDEVKQAVTSKLDFENTMERIEEQAQDIDRLFKLFRKMQTEQGMDSQDFINAKDELQKRLKALENVLNYYLAGEYGVKFDNKTITAISSHSRENGNPEALDFCLRRNDNYQKWYKSHKPFHWFIEFYGILKNGGFDVIIGNPPYVEYSKVKDDYTIKGYETESCGNLYAYTMELSFDILRKNGWCGMIIPLSGISTERMIDLQDYLKKQSERLFMSNYSGDAHPAVLFNGSQLRLSIFVMNRGDSKRIFSTNYLRWYSQARPDLFPKITYCTADAYTIASSVPKIGNPLDISILGKISNNQKKLTRYFDSYAKHTFYYHNAPIFWVRAFTFAPYFWNERDGEKNSMQMKLLNAETEIYRNALVAVLNSTLYFWFWLMYSDAYHLTQRELYGFKIDIDKMSTDLLGKLDSLTNRLMNDYKNKSVIKKVNYKATGKVEYQEIDPKLSKPIIDEIDRVLAKHYGFTDEELDFIINYDIKYRMGRDSEEE</sequence>
<dbReference type="Gene3D" id="3.40.50.150">
    <property type="entry name" value="Vaccinia Virus protein VP39"/>
    <property type="match status" value="1"/>
</dbReference>
<dbReference type="PANTHER" id="PTHR33841">
    <property type="entry name" value="DNA METHYLTRANSFERASE YEEA-RELATED"/>
    <property type="match status" value="1"/>
</dbReference>
<evidence type="ECO:0000259" key="7">
    <source>
        <dbReference type="Pfam" id="PF07669"/>
    </source>
</evidence>
<evidence type="ECO:0000256" key="6">
    <source>
        <dbReference type="SAM" id="Coils"/>
    </source>
</evidence>
<evidence type="ECO:0000313" key="9">
    <source>
        <dbReference type="EMBL" id="OGL44940.1"/>
    </source>
</evidence>
<evidence type="ECO:0000313" key="10">
    <source>
        <dbReference type="Proteomes" id="UP000178797"/>
    </source>
</evidence>
<dbReference type="SUPFAM" id="SSF53335">
    <property type="entry name" value="S-adenosyl-L-methionine-dependent methyltransferases"/>
    <property type="match status" value="1"/>
</dbReference>
<dbReference type="InterPro" id="IPR011639">
    <property type="entry name" value="MethylTrfase_TaqI-like_dom"/>
</dbReference>
<dbReference type="Pfam" id="PF07669">
    <property type="entry name" value="Eco57I"/>
    <property type="match status" value="1"/>
</dbReference>
<evidence type="ECO:0000256" key="1">
    <source>
        <dbReference type="ARBA" id="ARBA00011900"/>
    </source>
</evidence>
<dbReference type="AlphaFoldDB" id="A0A1F7RU77"/>